<comment type="caution">
    <text evidence="2">The sequence shown here is derived from an EMBL/GenBank/DDBJ whole genome shotgun (WGS) entry which is preliminary data.</text>
</comment>
<keyword evidence="3" id="KW-1185">Reference proteome</keyword>
<gene>
    <name evidence="2" type="ORF">WR25_00502</name>
</gene>
<sequence>MMFLSPSNHRVHERVGTNLVESGSEQGDQRVDEYGQAEEDLFGTGHSGVERSGIKAEERKDGQKETMLFVWQEQVEEDEDSRGYRWQMR</sequence>
<name>A0A2A2KXT9_9BILA</name>
<accession>A0A2A2KXT9</accession>
<evidence type="ECO:0000256" key="1">
    <source>
        <dbReference type="SAM" id="MobiDB-lite"/>
    </source>
</evidence>
<protein>
    <submittedName>
        <fullName evidence="2">Uncharacterized protein</fullName>
    </submittedName>
</protein>
<evidence type="ECO:0000313" key="3">
    <source>
        <dbReference type="Proteomes" id="UP000218231"/>
    </source>
</evidence>
<organism evidence="2 3">
    <name type="scientific">Diploscapter pachys</name>
    <dbReference type="NCBI Taxonomy" id="2018661"/>
    <lineage>
        <taxon>Eukaryota</taxon>
        <taxon>Metazoa</taxon>
        <taxon>Ecdysozoa</taxon>
        <taxon>Nematoda</taxon>
        <taxon>Chromadorea</taxon>
        <taxon>Rhabditida</taxon>
        <taxon>Rhabditina</taxon>
        <taxon>Rhabditomorpha</taxon>
        <taxon>Rhabditoidea</taxon>
        <taxon>Rhabditidae</taxon>
        <taxon>Diploscapter</taxon>
    </lineage>
</organism>
<feature type="region of interest" description="Disordered" evidence="1">
    <location>
        <begin position="1"/>
        <end position="62"/>
    </location>
</feature>
<proteinExistence type="predicted"/>
<feature type="compositionally biased region" description="Basic and acidic residues" evidence="1">
    <location>
        <begin position="48"/>
        <end position="62"/>
    </location>
</feature>
<dbReference type="EMBL" id="LIAE01007516">
    <property type="protein sequence ID" value="PAV78811.1"/>
    <property type="molecule type" value="Genomic_DNA"/>
</dbReference>
<evidence type="ECO:0000313" key="2">
    <source>
        <dbReference type="EMBL" id="PAV78811.1"/>
    </source>
</evidence>
<reference evidence="2 3" key="1">
    <citation type="journal article" date="2017" name="Curr. Biol.">
        <title>Genome architecture and evolution of a unichromosomal asexual nematode.</title>
        <authorList>
            <person name="Fradin H."/>
            <person name="Zegar C."/>
            <person name="Gutwein M."/>
            <person name="Lucas J."/>
            <person name="Kovtun M."/>
            <person name="Corcoran D."/>
            <person name="Baugh L.R."/>
            <person name="Kiontke K."/>
            <person name="Gunsalus K."/>
            <person name="Fitch D.H."/>
            <person name="Piano F."/>
        </authorList>
    </citation>
    <scope>NUCLEOTIDE SEQUENCE [LARGE SCALE GENOMIC DNA]</scope>
    <source>
        <strain evidence="2">PF1309</strain>
    </source>
</reference>
<dbReference type="Proteomes" id="UP000218231">
    <property type="component" value="Unassembled WGS sequence"/>
</dbReference>
<dbReference type="AlphaFoldDB" id="A0A2A2KXT9"/>